<dbReference type="InterPro" id="IPR035965">
    <property type="entry name" value="PAS-like_dom_sf"/>
</dbReference>
<dbReference type="CDD" id="cd00130">
    <property type="entry name" value="PAS"/>
    <property type="match status" value="1"/>
</dbReference>
<dbReference type="Pfam" id="PF07730">
    <property type="entry name" value="HisKA_3"/>
    <property type="match status" value="1"/>
</dbReference>
<dbReference type="InterPro" id="IPR013655">
    <property type="entry name" value="PAS_fold_3"/>
</dbReference>
<keyword evidence="8" id="KW-0902">Two-component regulatory system</keyword>
<dbReference type="EC" id="2.7.13.3" evidence="2"/>
<dbReference type="RefSeq" id="WP_221451008.1">
    <property type="nucleotide sequence ID" value="NZ_JACHCC010000014.1"/>
</dbReference>
<dbReference type="NCBIfam" id="TIGR00229">
    <property type="entry name" value="sensory_box"/>
    <property type="match status" value="1"/>
</dbReference>
<evidence type="ECO:0000256" key="3">
    <source>
        <dbReference type="ARBA" id="ARBA00022553"/>
    </source>
</evidence>
<dbReference type="InterPro" id="IPR000014">
    <property type="entry name" value="PAS"/>
</dbReference>
<feature type="domain" description="PAC" evidence="11">
    <location>
        <begin position="273"/>
        <end position="326"/>
    </location>
</feature>
<gene>
    <name evidence="12" type="ORF">HDF25_004655</name>
</gene>
<dbReference type="Pfam" id="PF02518">
    <property type="entry name" value="HATPase_c"/>
    <property type="match status" value="1"/>
</dbReference>
<keyword evidence="4" id="KW-0808">Transferase</keyword>
<evidence type="ECO:0000256" key="4">
    <source>
        <dbReference type="ARBA" id="ARBA00022679"/>
    </source>
</evidence>
<dbReference type="Pfam" id="PF08447">
    <property type="entry name" value="PAS_3"/>
    <property type="match status" value="1"/>
</dbReference>
<dbReference type="AlphaFoldDB" id="A0A7X0MKE6"/>
<dbReference type="EMBL" id="JACHCC010000014">
    <property type="protein sequence ID" value="MBB6502472.1"/>
    <property type="molecule type" value="Genomic_DNA"/>
</dbReference>
<evidence type="ECO:0000313" key="13">
    <source>
        <dbReference type="Proteomes" id="UP000521017"/>
    </source>
</evidence>
<dbReference type="SUPFAM" id="SSF55785">
    <property type="entry name" value="PYP-like sensor domain (PAS domain)"/>
    <property type="match status" value="2"/>
</dbReference>
<dbReference type="Gene3D" id="1.20.5.1930">
    <property type="match status" value="1"/>
</dbReference>
<comment type="caution">
    <text evidence="12">The sequence shown here is derived from an EMBL/GenBank/DDBJ whole genome shotgun (WGS) entry which is preliminary data.</text>
</comment>
<evidence type="ECO:0000259" key="10">
    <source>
        <dbReference type="PROSITE" id="PS50112"/>
    </source>
</evidence>
<keyword evidence="5" id="KW-0547">Nucleotide-binding</keyword>
<sequence>MDKSQNSARVSHPSLISRLSGKLKHKNDIFSSPRKLTDDDINVLLNELQVYQMELQMQNDELKASYLTLDQERAKFVGLYDLAPVGYFILDYLGIVEEANQNGIDLLKISKQAIMNRRFQSFIAPKSWEDFYNFLHRMQHSDGKQSAEIKLKFLNGKVVYTRMEGIGVSSMFTTDIKYYITVIDITESRNAQQILKETKERLEMTLRASATGTWKISWGSNTVFLDSHSYKIMGINSWAFKGTIVGLISMIHPDDQQHVRHQLMSAVNGLKDIDMEFRVADETGQFKYIAAKGHEIKVQEESKSNYFAGILMDITERKKFEHEAEILKNDQQKLILSATLTAQEKERNNISRALHDSVCQLLYGIKLNLESVERVHNLKGEFKNVNQLLDQAIRETRQISYELTPAVLKNFGFVAGIKEMAQRTSTVHFQIDTYIDSSADFLHQDVQLYSFRMIQELINNCIKHAHATHAEVKVSFHDNQVIIRVTDNGIGLHQNIDEAFSSGSGLSGIKNRVYLLNGQIKFNNAKKGLVVTITFFNTPEFSV</sequence>
<evidence type="ECO:0000256" key="1">
    <source>
        <dbReference type="ARBA" id="ARBA00000085"/>
    </source>
</evidence>
<dbReference type="Pfam" id="PF13426">
    <property type="entry name" value="PAS_9"/>
    <property type="match status" value="1"/>
</dbReference>
<dbReference type="Gene3D" id="2.10.70.100">
    <property type="match status" value="1"/>
</dbReference>
<accession>A0A7X0MKE6</accession>
<dbReference type="InterPro" id="IPR036890">
    <property type="entry name" value="HATPase_C_sf"/>
</dbReference>
<evidence type="ECO:0000313" key="12">
    <source>
        <dbReference type="EMBL" id="MBB6502472.1"/>
    </source>
</evidence>
<dbReference type="PANTHER" id="PTHR24421:SF10">
    <property type="entry name" value="NITRATE_NITRITE SENSOR PROTEIN NARQ"/>
    <property type="match status" value="1"/>
</dbReference>
<dbReference type="SMART" id="SM00387">
    <property type="entry name" value="HATPase_c"/>
    <property type="match status" value="1"/>
</dbReference>
<reference evidence="12 13" key="1">
    <citation type="submission" date="2020-08" db="EMBL/GenBank/DDBJ databases">
        <title>Genomic Encyclopedia of Type Strains, Phase IV (KMG-V): Genome sequencing to study the core and pangenomes of soil and plant-associated prokaryotes.</title>
        <authorList>
            <person name="Whitman W."/>
        </authorList>
    </citation>
    <scope>NUCLEOTIDE SEQUENCE [LARGE SCALE GENOMIC DNA]</scope>
    <source>
        <strain evidence="12 13">M2T3</strain>
    </source>
</reference>
<dbReference type="PANTHER" id="PTHR24421">
    <property type="entry name" value="NITRATE/NITRITE SENSOR PROTEIN NARX-RELATED"/>
    <property type="match status" value="1"/>
</dbReference>
<organism evidence="12 13">
    <name type="scientific">Pedobacter cryoconitis</name>
    <dbReference type="NCBI Taxonomy" id="188932"/>
    <lineage>
        <taxon>Bacteria</taxon>
        <taxon>Pseudomonadati</taxon>
        <taxon>Bacteroidota</taxon>
        <taxon>Sphingobacteriia</taxon>
        <taxon>Sphingobacteriales</taxon>
        <taxon>Sphingobacteriaceae</taxon>
        <taxon>Pedobacter</taxon>
    </lineage>
</organism>
<dbReference type="GO" id="GO:0016020">
    <property type="term" value="C:membrane"/>
    <property type="evidence" value="ECO:0007669"/>
    <property type="project" value="InterPro"/>
</dbReference>
<dbReference type="InterPro" id="IPR005467">
    <property type="entry name" value="His_kinase_dom"/>
</dbReference>
<dbReference type="GO" id="GO:0005524">
    <property type="term" value="F:ATP binding"/>
    <property type="evidence" value="ECO:0007669"/>
    <property type="project" value="UniProtKB-KW"/>
</dbReference>
<dbReference type="Proteomes" id="UP000521017">
    <property type="component" value="Unassembled WGS sequence"/>
</dbReference>
<dbReference type="PROSITE" id="PS50109">
    <property type="entry name" value="HIS_KIN"/>
    <property type="match status" value="1"/>
</dbReference>
<dbReference type="PROSITE" id="PS50112">
    <property type="entry name" value="PAS"/>
    <property type="match status" value="1"/>
</dbReference>
<name>A0A7X0MKE6_9SPHI</name>
<keyword evidence="7" id="KW-0067">ATP-binding</keyword>
<evidence type="ECO:0000256" key="5">
    <source>
        <dbReference type="ARBA" id="ARBA00022741"/>
    </source>
</evidence>
<dbReference type="GO" id="GO:0046983">
    <property type="term" value="F:protein dimerization activity"/>
    <property type="evidence" value="ECO:0007669"/>
    <property type="project" value="InterPro"/>
</dbReference>
<keyword evidence="3" id="KW-0597">Phosphoprotein</keyword>
<dbReference type="PROSITE" id="PS50113">
    <property type="entry name" value="PAC"/>
    <property type="match status" value="1"/>
</dbReference>
<feature type="domain" description="Histidine kinase" evidence="9">
    <location>
        <begin position="452"/>
        <end position="539"/>
    </location>
</feature>
<evidence type="ECO:0000256" key="8">
    <source>
        <dbReference type="ARBA" id="ARBA00023012"/>
    </source>
</evidence>
<evidence type="ECO:0000259" key="11">
    <source>
        <dbReference type="PROSITE" id="PS50113"/>
    </source>
</evidence>
<dbReference type="Gene3D" id="3.30.565.10">
    <property type="entry name" value="Histidine kinase-like ATPase, C-terminal domain"/>
    <property type="match status" value="1"/>
</dbReference>
<dbReference type="SMART" id="SM00091">
    <property type="entry name" value="PAS"/>
    <property type="match status" value="2"/>
</dbReference>
<dbReference type="SUPFAM" id="SSF55874">
    <property type="entry name" value="ATPase domain of HSP90 chaperone/DNA topoisomerase II/histidine kinase"/>
    <property type="match status" value="1"/>
</dbReference>
<dbReference type="InterPro" id="IPR003594">
    <property type="entry name" value="HATPase_dom"/>
</dbReference>
<dbReference type="InterPro" id="IPR000700">
    <property type="entry name" value="PAS-assoc_C"/>
</dbReference>
<dbReference type="Gene3D" id="3.30.450.20">
    <property type="entry name" value="PAS domain"/>
    <property type="match status" value="2"/>
</dbReference>
<evidence type="ECO:0000256" key="7">
    <source>
        <dbReference type="ARBA" id="ARBA00022840"/>
    </source>
</evidence>
<evidence type="ECO:0000259" key="9">
    <source>
        <dbReference type="PROSITE" id="PS50109"/>
    </source>
</evidence>
<keyword evidence="6" id="KW-0418">Kinase</keyword>
<dbReference type="CDD" id="cd16917">
    <property type="entry name" value="HATPase_UhpB-NarQ-NarX-like"/>
    <property type="match status" value="1"/>
</dbReference>
<proteinExistence type="predicted"/>
<evidence type="ECO:0000256" key="6">
    <source>
        <dbReference type="ARBA" id="ARBA00022777"/>
    </source>
</evidence>
<dbReference type="InterPro" id="IPR050482">
    <property type="entry name" value="Sensor_HK_TwoCompSys"/>
</dbReference>
<dbReference type="InterPro" id="IPR011712">
    <property type="entry name" value="Sig_transdc_His_kin_sub3_dim/P"/>
</dbReference>
<comment type="catalytic activity">
    <reaction evidence="1">
        <text>ATP + protein L-histidine = ADP + protein N-phospho-L-histidine.</text>
        <dbReference type="EC" id="2.7.13.3"/>
    </reaction>
</comment>
<evidence type="ECO:0000256" key="2">
    <source>
        <dbReference type="ARBA" id="ARBA00012438"/>
    </source>
</evidence>
<protein>
    <recommendedName>
        <fullName evidence="2">histidine kinase</fullName>
        <ecNumber evidence="2">2.7.13.3</ecNumber>
    </recommendedName>
</protein>
<dbReference type="GO" id="GO:0000155">
    <property type="term" value="F:phosphorelay sensor kinase activity"/>
    <property type="evidence" value="ECO:0007669"/>
    <property type="project" value="InterPro"/>
</dbReference>
<feature type="domain" description="PAS" evidence="10">
    <location>
        <begin position="198"/>
        <end position="270"/>
    </location>
</feature>